<dbReference type="AlphaFoldDB" id="A0A0C3B178"/>
<dbReference type="OrthoDB" id="5086500at2759"/>
<dbReference type="InterPro" id="IPR002182">
    <property type="entry name" value="NB-ARC"/>
</dbReference>
<dbReference type="GO" id="GO:0016042">
    <property type="term" value="P:lipid catabolic process"/>
    <property type="evidence" value="ECO:0007669"/>
    <property type="project" value="UniProtKB-KW"/>
</dbReference>
<dbReference type="EMBL" id="KN824315">
    <property type="protein sequence ID" value="KIM25291.1"/>
    <property type="molecule type" value="Genomic_DNA"/>
</dbReference>
<dbReference type="Gene3D" id="3.40.50.300">
    <property type="entry name" value="P-loop containing nucleotide triphosphate hydrolases"/>
    <property type="match status" value="1"/>
</dbReference>
<keyword evidence="3" id="KW-1133">Transmembrane helix</keyword>
<organism evidence="5 6">
    <name type="scientific">Serendipita vermifera MAFF 305830</name>
    <dbReference type="NCBI Taxonomy" id="933852"/>
    <lineage>
        <taxon>Eukaryota</taxon>
        <taxon>Fungi</taxon>
        <taxon>Dikarya</taxon>
        <taxon>Basidiomycota</taxon>
        <taxon>Agaricomycotina</taxon>
        <taxon>Agaricomycetes</taxon>
        <taxon>Sebacinales</taxon>
        <taxon>Serendipitaceae</taxon>
        <taxon>Serendipita</taxon>
    </lineage>
</organism>
<dbReference type="SUPFAM" id="SSF52151">
    <property type="entry name" value="FabD/lysophospholipase-like"/>
    <property type="match status" value="1"/>
</dbReference>
<dbReference type="STRING" id="933852.A0A0C3B178"/>
<keyword evidence="2" id="KW-0442">Lipid degradation</keyword>
<dbReference type="HOGENOM" id="CLU_000288_144_5_1"/>
<dbReference type="Pfam" id="PF00931">
    <property type="entry name" value="NB-ARC"/>
    <property type="match status" value="1"/>
</dbReference>
<feature type="transmembrane region" description="Helical" evidence="3">
    <location>
        <begin position="175"/>
        <end position="197"/>
    </location>
</feature>
<gene>
    <name evidence="5" type="ORF">M408DRAFT_26286</name>
</gene>
<dbReference type="PANTHER" id="PTHR24185:SF1">
    <property type="entry name" value="CALCIUM-INDEPENDENT PHOSPHOLIPASE A2-GAMMA"/>
    <property type="match status" value="1"/>
</dbReference>
<evidence type="ECO:0000259" key="4">
    <source>
        <dbReference type="Pfam" id="PF00931"/>
    </source>
</evidence>
<reference evidence="6" key="2">
    <citation type="submission" date="2015-01" db="EMBL/GenBank/DDBJ databases">
        <title>Evolutionary Origins and Diversification of the Mycorrhizal Mutualists.</title>
        <authorList>
            <consortium name="DOE Joint Genome Institute"/>
            <consortium name="Mycorrhizal Genomics Consortium"/>
            <person name="Kohler A."/>
            <person name="Kuo A."/>
            <person name="Nagy L.G."/>
            <person name="Floudas D."/>
            <person name="Copeland A."/>
            <person name="Barry K.W."/>
            <person name="Cichocki N."/>
            <person name="Veneault-Fourrey C."/>
            <person name="LaButti K."/>
            <person name="Lindquist E.A."/>
            <person name="Lipzen A."/>
            <person name="Lundell T."/>
            <person name="Morin E."/>
            <person name="Murat C."/>
            <person name="Riley R."/>
            <person name="Ohm R."/>
            <person name="Sun H."/>
            <person name="Tunlid A."/>
            <person name="Henrissat B."/>
            <person name="Grigoriev I.V."/>
            <person name="Hibbett D.S."/>
            <person name="Martin F."/>
        </authorList>
    </citation>
    <scope>NUCLEOTIDE SEQUENCE [LARGE SCALE GENOMIC DNA]</scope>
    <source>
        <strain evidence="6">MAFF 305830</strain>
    </source>
</reference>
<dbReference type="GO" id="GO:0019369">
    <property type="term" value="P:arachidonate metabolic process"/>
    <property type="evidence" value="ECO:0007669"/>
    <property type="project" value="TreeGrafter"/>
</dbReference>
<dbReference type="GO" id="GO:0016020">
    <property type="term" value="C:membrane"/>
    <property type="evidence" value="ECO:0007669"/>
    <property type="project" value="TreeGrafter"/>
</dbReference>
<reference evidence="5 6" key="1">
    <citation type="submission" date="2014-04" db="EMBL/GenBank/DDBJ databases">
        <authorList>
            <consortium name="DOE Joint Genome Institute"/>
            <person name="Kuo A."/>
            <person name="Zuccaro A."/>
            <person name="Kohler A."/>
            <person name="Nagy L.G."/>
            <person name="Floudas D."/>
            <person name="Copeland A."/>
            <person name="Barry K.W."/>
            <person name="Cichocki N."/>
            <person name="Veneault-Fourrey C."/>
            <person name="LaButti K."/>
            <person name="Lindquist E.A."/>
            <person name="Lipzen A."/>
            <person name="Lundell T."/>
            <person name="Morin E."/>
            <person name="Murat C."/>
            <person name="Sun H."/>
            <person name="Tunlid A."/>
            <person name="Henrissat B."/>
            <person name="Grigoriev I.V."/>
            <person name="Hibbett D.S."/>
            <person name="Martin F."/>
            <person name="Nordberg H.P."/>
            <person name="Cantor M.N."/>
            <person name="Hua S.X."/>
        </authorList>
    </citation>
    <scope>NUCLEOTIDE SEQUENCE [LARGE SCALE GENOMIC DNA]</scope>
    <source>
        <strain evidence="5 6">MAFF 305830</strain>
    </source>
</reference>
<name>A0A0C3B178_SERVB</name>
<dbReference type="GO" id="GO:0043531">
    <property type="term" value="F:ADP binding"/>
    <property type="evidence" value="ECO:0007669"/>
    <property type="project" value="InterPro"/>
</dbReference>
<sequence length="771" mass="85750">MSNEASRPIGAAPICREGERGPTRSLAVIQPCQAPYGPWAAVRWSQVFVIYSVICLLLVERYYESILVSEAMKLTHLLVPFIFVTATLAVGIPIEIECGGVNWPSDFAVGDAACPPSIICDCSNPDYWNCRTPAATGLHYSGGPRGVSQLTILDQLMHRINHDSRDGHMDKPCGVFNMIGGVGSGGFIAILLVIFGLTAEEALVEFIDLSVNILDKQYTDAETRTAALKQHVNKLLEKHKINKETSVLNSNDRSMNCKLAIPLSYKRHAGSTCILRNYSVRKEKPLNLTIAEALVATLATPPLFTSTQIIKDVAIFEYLAADWTLSNPTEEMTAEAHEALGAGQGIACILSLGCGHPGVFMAPKYSSTAAWNGFLENLVMDSERQAQKIDSRMGHQRVYHRFSVINGLEKGNAIESAHYGDIVTHTRVYLDDATVSRKLNACVESLQIRDSVQSQKQPGHSGIQLVIAPQLPPVTETFVMRKEPWEFVKKTLLGNKRPKRLIVTGVGGCGKTQLVLNFMRKHESQFAFQIFINGSSEDRIRADIMQYVRSLGTEHSQKGFEDCLLFLSSPAYNRVPLLVYDNVDDPDLDLSPLLPRGNSCAIAITSRNGLLGDLHPESHLRLDIMALEEAVELLLNGHSHPHTYADQARIDAIAIAEALGYLPIALQQARAYMQQIKRSARAYLERLSTSRAKLLRQPIKQQLNDRAISTYAAFETSFLRLPEESKKLLRLLSHFHWSGFPLELVIIGAKYRSTRRQFLYWKKDARRYIPS</sequence>
<dbReference type="InterPro" id="IPR027417">
    <property type="entry name" value="P-loop_NTPase"/>
</dbReference>
<evidence type="ECO:0000313" key="6">
    <source>
        <dbReference type="Proteomes" id="UP000054097"/>
    </source>
</evidence>
<proteinExistence type="predicted"/>
<evidence type="ECO:0000313" key="5">
    <source>
        <dbReference type="EMBL" id="KIM25291.1"/>
    </source>
</evidence>
<keyword evidence="2" id="KW-0443">Lipid metabolism</keyword>
<feature type="domain" description="NB-ARC" evidence="4">
    <location>
        <begin position="484"/>
        <end position="635"/>
    </location>
</feature>
<keyword evidence="6" id="KW-1185">Reference proteome</keyword>
<dbReference type="Gene3D" id="3.40.1090.10">
    <property type="entry name" value="Cytosolic phospholipase A2 catalytic domain"/>
    <property type="match status" value="1"/>
</dbReference>
<dbReference type="PANTHER" id="PTHR24185">
    <property type="entry name" value="CALCIUM-INDEPENDENT PHOSPHOLIPASE A2-GAMMA"/>
    <property type="match status" value="1"/>
</dbReference>
<dbReference type="SUPFAM" id="SSF52540">
    <property type="entry name" value="P-loop containing nucleoside triphosphate hydrolases"/>
    <property type="match status" value="1"/>
</dbReference>
<evidence type="ECO:0000256" key="3">
    <source>
        <dbReference type="SAM" id="Phobius"/>
    </source>
</evidence>
<dbReference type="Proteomes" id="UP000054097">
    <property type="component" value="Unassembled WGS sequence"/>
</dbReference>
<protein>
    <recommendedName>
        <fullName evidence="4">NB-ARC domain-containing protein</fullName>
    </recommendedName>
</protein>
<evidence type="ECO:0000256" key="2">
    <source>
        <dbReference type="ARBA" id="ARBA00022963"/>
    </source>
</evidence>
<keyword evidence="3" id="KW-0472">Membrane</keyword>
<dbReference type="GO" id="GO:0047499">
    <property type="term" value="F:calcium-independent phospholipase A2 activity"/>
    <property type="evidence" value="ECO:0007669"/>
    <property type="project" value="TreeGrafter"/>
</dbReference>
<keyword evidence="3" id="KW-0812">Transmembrane</keyword>
<dbReference type="InterPro" id="IPR016035">
    <property type="entry name" value="Acyl_Trfase/lysoPLipase"/>
</dbReference>
<keyword evidence="1" id="KW-0378">Hydrolase</keyword>
<accession>A0A0C3B178</accession>
<evidence type="ECO:0000256" key="1">
    <source>
        <dbReference type="ARBA" id="ARBA00022801"/>
    </source>
</evidence>